<dbReference type="Pfam" id="PF07090">
    <property type="entry name" value="GATase1_like"/>
    <property type="match status" value="1"/>
</dbReference>
<proteinExistence type="predicted"/>
<dbReference type="PANTHER" id="PTHR37947">
    <property type="entry name" value="BLL2462 PROTEIN"/>
    <property type="match status" value="1"/>
</dbReference>
<dbReference type="RefSeq" id="WP_224828989.1">
    <property type="nucleotide sequence ID" value="NZ_JAIVEF010000016.1"/>
</dbReference>
<evidence type="ECO:0000313" key="2">
    <source>
        <dbReference type="EMBL" id="MFC4986744.1"/>
    </source>
</evidence>
<organism evidence="2 3">
    <name type="scientific">Saliphagus infecundisoli</name>
    <dbReference type="NCBI Taxonomy" id="1849069"/>
    <lineage>
        <taxon>Archaea</taxon>
        <taxon>Methanobacteriati</taxon>
        <taxon>Methanobacteriota</taxon>
        <taxon>Stenosarchaea group</taxon>
        <taxon>Halobacteria</taxon>
        <taxon>Halobacteriales</taxon>
        <taxon>Natrialbaceae</taxon>
        <taxon>Saliphagus</taxon>
    </lineage>
</organism>
<keyword evidence="2" id="KW-0315">Glutamine amidotransferase</keyword>
<comment type="caution">
    <text evidence="2">The sequence shown here is derived from an EMBL/GenBank/DDBJ whole genome shotgun (WGS) entry which is preliminary data.</text>
</comment>
<feature type="domain" description="Putative glutamine amidotransferase" evidence="1">
    <location>
        <begin position="4"/>
        <end position="240"/>
    </location>
</feature>
<accession>A0ABD5QAY3</accession>
<reference evidence="2 3" key="1">
    <citation type="journal article" date="2019" name="Int. J. Syst. Evol. Microbiol.">
        <title>The Global Catalogue of Microorganisms (GCM) 10K type strain sequencing project: providing services to taxonomists for standard genome sequencing and annotation.</title>
        <authorList>
            <consortium name="The Broad Institute Genomics Platform"/>
            <consortium name="The Broad Institute Genome Sequencing Center for Infectious Disease"/>
            <person name="Wu L."/>
            <person name="Ma J."/>
        </authorList>
    </citation>
    <scope>NUCLEOTIDE SEQUENCE [LARGE SCALE GENOMIC DNA]</scope>
    <source>
        <strain evidence="2 3">CGMCC 1.15824</strain>
    </source>
</reference>
<dbReference type="PANTHER" id="PTHR37947:SF1">
    <property type="entry name" value="BLL2462 PROTEIN"/>
    <property type="match status" value="1"/>
</dbReference>
<dbReference type="SUPFAM" id="SSF52317">
    <property type="entry name" value="Class I glutamine amidotransferase-like"/>
    <property type="match status" value="1"/>
</dbReference>
<dbReference type="EMBL" id="JBHSJG010000007">
    <property type="protein sequence ID" value="MFC4986744.1"/>
    <property type="molecule type" value="Genomic_DNA"/>
</dbReference>
<dbReference type="CDD" id="cd03143">
    <property type="entry name" value="A4_beta-galactosidase_middle_domain"/>
    <property type="match status" value="1"/>
</dbReference>
<dbReference type="Gene3D" id="3.40.50.880">
    <property type="match status" value="1"/>
</dbReference>
<gene>
    <name evidence="2" type="ORF">ACFPFO_02940</name>
</gene>
<dbReference type="Proteomes" id="UP001595925">
    <property type="component" value="Unassembled WGS sequence"/>
</dbReference>
<protein>
    <submittedName>
        <fullName evidence="2">Glutamine amidotransferase</fullName>
    </submittedName>
</protein>
<evidence type="ECO:0000313" key="3">
    <source>
        <dbReference type="Proteomes" id="UP001595925"/>
    </source>
</evidence>
<dbReference type="AlphaFoldDB" id="A0ABD5QAY3"/>
<dbReference type="InterPro" id="IPR010768">
    <property type="entry name" value="GATase1-like"/>
</dbReference>
<evidence type="ECO:0000259" key="1">
    <source>
        <dbReference type="Pfam" id="PF07090"/>
    </source>
</evidence>
<dbReference type="InterPro" id="IPR029062">
    <property type="entry name" value="Class_I_gatase-like"/>
</dbReference>
<keyword evidence="3" id="KW-1185">Reference proteome</keyword>
<name>A0ABD5QAY3_9EURY</name>
<sequence>MTDVLLAGESHVNVTLEIKGKNVMRDAQYGEAADRYIETLEGLGANVTYQPCHVAIEEFPRTLESLDTYDLVVLSDIGADSLQLTPQVATGETDVDRPALLAEWVRNGGALGMIGGYMTFAGKGGQARWGNTAVGEALPVTIATGDDRVETPAGAHPKNEAIEELPDELPHILGYNRFKADDNATVWATVNDDPFLVVGDHGEGSTFAYATDCAPHWAPEAFTEWEYIDTLWKAVISRVTS</sequence>